<dbReference type="OrthoDB" id="66498at2759"/>
<evidence type="ECO:0000313" key="4">
    <source>
        <dbReference type="Proteomes" id="UP000429607"/>
    </source>
</evidence>
<dbReference type="PANTHER" id="PTHR37066:SF1">
    <property type="entry name" value="LNS2_PITP DOMAIN-CONTAINING PROTEIN"/>
    <property type="match status" value="1"/>
</dbReference>
<dbReference type="EMBL" id="QXFU01000249">
    <property type="protein sequence ID" value="KAE9038959.1"/>
    <property type="molecule type" value="Genomic_DNA"/>
</dbReference>
<proteinExistence type="predicted"/>
<protein>
    <submittedName>
        <fullName evidence="3">Uncharacterized protein</fullName>
    </submittedName>
</protein>
<gene>
    <name evidence="2" type="ORF">PR001_g1881</name>
    <name evidence="1" type="ORF">PR002_g5749</name>
    <name evidence="3" type="ORF">PR003_g4879</name>
</gene>
<keyword evidence="5" id="KW-1185">Reference proteome</keyword>
<name>A0A6A4FX31_9STRA</name>
<organism evidence="3 5">
    <name type="scientific">Phytophthora rubi</name>
    <dbReference type="NCBI Taxonomy" id="129364"/>
    <lineage>
        <taxon>Eukaryota</taxon>
        <taxon>Sar</taxon>
        <taxon>Stramenopiles</taxon>
        <taxon>Oomycota</taxon>
        <taxon>Peronosporomycetes</taxon>
        <taxon>Peronosporales</taxon>
        <taxon>Peronosporaceae</taxon>
        <taxon>Phytophthora</taxon>
    </lineage>
</organism>
<dbReference type="Proteomes" id="UP000435112">
    <property type="component" value="Unassembled WGS sequence"/>
</dbReference>
<evidence type="ECO:0000313" key="6">
    <source>
        <dbReference type="Proteomes" id="UP000435112"/>
    </source>
</evidence>
<sequence>MRHKGSYFVHYGRDIEKLDELGLNVQLSRQSWKKRVVPLLKTYAELHGEGEVPADFVVPSDTPWEKKVAGVRLGLIVALNSQSMPRN</sequence>
<dbReference type="Proteomes" id="UP000434957">
    <property type="component" value="Unassembled WGS sequence"/>
</dbReference>
<accession>A0A6A4FX31</accession>
<evidence type="ECO:0000313" key="3">
    <source>
        <dbReference type="EMBL" id="KAE9351442.1"/>
    </source>
</evidence>
<dbReference type="Proteomes" id="UP000429607">
    <property type="component" value="Unassembled WGS sequence"/>
</dbReference>
<evidence type="ECO:0000313" key="1">
    <source>
        <dbReference type="EMBL" id="KAE9038959.1"/>
    </source>
</evidence>
<evidence type="ECO:0000313" key="2">
    <source>
        <dbReference type="EMBL" id="KAE9050998.1"/>
    </source>
</evidence>
<dbReference type="PANTHER" id="PTHR37066">
    <property type="entry name" value="HELICASE-ASSOCIATED"/>
    <property type="match status" value="1"/>
</dbReference>
<evidence type="ECO:0000313" key="5">
    <source>
        <dbReference type="Proteomes" id="UP000434957"/>
    </source>
</evidence>
<dbReference type="EMBL" id="QXFT01000192">
    <property type="protein sequence ID" value="KAE9351442.1"/>
    <property type="molecule type" value="Genomic_DNA"/>
</dbReference>
<dbReference type="EMBL" id="QXFV01000061">
    <property type="protein sequence ID" value="KAE9050998.1"/>
    <property type="molecule type" value="Genomic_DNA"/>
</dbReference>
<comment type="caution">
    <text evidence="3">The sequence shown here is derived from an EMBL/GenBank/DDBJ whole genome shotgun (WGS) entry which is preliminary data.</text>
</comment>
<reference evidence="3 5" key="1">
    <citation type="submission" date="2018-08" db="EMBL/GenBank/DDBJ databases">
        <title>Genomic investigation of the strawberry pathogen Phytophthora fragariae indicates pathogenicity is determined by transcriptional variation in three key races.</title>
        <authorList>
            <person name="Adams T.M."/>
            <person name="Armitage A.D."/>
            <person name="Sobczyk M.K."/>
            <person name="Bates H.J."/>
            <person name="Dunwell J.M."/>
            <person name="Nellist C.F."/>
            <person name="Harrison R.J."/>
        </authorList>
    </citation>
    <scope>NUCLEOTIDE SEQUENCE [LARGE SCALE GENOMIC DNA]</scope>
    <source>
        <strain evidence="2 4">SCRP249</strain>
        <strain evidence="1 6">SCRP324</strain>
        <strain evidence="3 5">SCRP333</strain>
    </source>
</reference>
<dbReference type="AlphaFoldDB" id="A0A6A4FX31"/>